<gene>
    <name evidence="3" type="ORF">DZC52_08915</name>
</gene>
<evidence type="ECO:0000256" key="1">
    <source>
        <dbReference type="SAM" id="SignalP"/>
    </source>
</evidence>
<dbReference type="SUPFAM" id="SSF56601">
    <property type="entry name" value="beta-lactamase/transpeptidase-like"/>
    <property type="match status" value="1"/>
</dbReference>
<dbReference type="InterPro" id="IPR050789">
    <property type="entry name" value="Diverse_Enzym_Activities"/>
</dbReference>
<dbReference type="Gene3D" id="3.40.710.10">
    <property type="entry name" value="DD-peptidase/beta-lactamase superfamily"/>
    <property type="match status" value="1"/>
</dbReference>
<evidence type="ECO:0000313" key="3">
    <source>
        <dbReference type="EMBL" id="RFF30189.1"/>
    </source>
</evidence>
<dbReference type="Proteomes" id="UP000260351">
    <property type="component" value="Unassembled WGS sequence"/>
</dbReference>
<evidence type="ECO:0000259" key="2">
    <source>
        <dbReference type="Pfam" id="PF00144"/>
    </source>
</evidence>
<feature type="chain" id="PRO_5017678975" evidence="1">
    <location>
        <begin position="35"/>
        <end position="342"/>
    </location>
</feature>
<keyword evidence="1" id="KW-0732">Signal</keyword>
<sequence>MNDDRHDCKPNIARLAAAILIVALCAAAPLHATAFTPEQRRAIVEQADALPRLYSLLVLHEGEPVIEHVRTGPDLDSPASLKSLSKTILSALAGIAIERGIVEGPDQPLVELLGDRVPRAVDPQVGEITLGHALALQTGLRSTSGRYYGAWVQSENWVAHALTRPMVDEPGGEMIYSTGSTHLAGAALVEASGSSLLKLARDWLGEPLDLRIPDWMRDPQGIHFGGNQMRMSPRALARFGEAYRLGGTVDGKRVVPESWIEASWTPRGRSPWSNDLYGYGWFIDRLSGVKAYYGRGYGGQALFVVPDAALTIVVISDPSPPSYGGYFDRIKRLAASIVETAG</sequence>
<name>A0A3E1K838_9GAMM</name>
<feature type="signal peptide" evidence="1">
    <location>
        <begin position="1"/>
        <end position="34"/>
    </location>
</feature>
<protein>
    <submittedName>
        <fullName evidence="3">Class C beta-lactamase-related serine hydrolase</fullName>
    </submittedName>
</protein>
<dbReference type="AlphaFoldDB" id="A0A3E1K838"/>
<proteinExistence type="predicted"/>
<keyword evidence="4" id="KW-1185">Reference proteome</keyword>
<dbReference type="EMBL" id="QUZK01000037">
    <property type="protein sequence ID" value="RFF30189.1"/>
    <property type="molecule type" value="Genomic_DNA"/>
</dbReference>
<accession>A0A3E1K838</accession>
<evidence type="ECO:0000313" key="4">
    <source>
        <dbReference type="Proteomes" id="UP000260351"/>
    </source>
</evidence>
<dbReference type="OrthoDB" id="9814204at2"/>
<dbReference type="Pfam" id="PF00144">
    <property type="entry name" value="Beta-lactamase"/>
    <property type="match status" value="1"/>
</dbReference>
<feature type="domain" description="Beta-lactamase-related" evidence="2">
    <location>
        <begin position="55"/>
        <end position="320"/>
    </location>
</feature>
<dbReference type="RefSeq" id="WP_116650790.1">
    <property type="nucleotide sequence ID" value="NZ_QUZK01000037.1"/>
</dbReference>
<dbReference type="PANTHER" id="PTHR43283">
    <property type="entry name" value="BETA-LACTAMASE-RELATED"/>
    <property type="match status" value="1"/>
</dbReference>
<dbReference type="InterPro" id="IPR001466">
    <property type="entry name" value="Beta-lactam-related"/>
</dbReference>
<reference evidence="3 4" key="1">
    <citation type="submission" date="2018-08" db="EMBL/GenBank/DDBJ databases">
        <title>Wenzhouxiangella salilacus sp. nov., a novel bacterium isolated from a saline lake in Xinjiang Province, China.</title>
        <authorList>
            <person name="Han S."/>
        </authorList>
    </citation>
    <scope>NUCLEOTIDE SEQUENCE [LARGE SCALE GENOMIC DNA]</scope>
    <source>
        <strain evidence="3 4">XDB06</strain>
    </source>
</reference>
<dbReference type="GO" id="GO:0016787">
    <property type="term" value="F:hydrolase activity"/>
    <property type="evidence" value="ECO:0007669"/>
    <property type="project" value="UniProtKB-KW"/>
</dbReference>
<organism evidence="3 4">
    <name type="scientific">Wenzhouxiangella sediminis</name>
    <dbReference type="NCBI Taxonomy" id="1792836"/>
    <lineage>
        <taxon>Bacteria</taxon>
        <taxon>Pseudomonadati</taxon>
        <taxon>Pseudomonadota</taxon>
        <taxon>Gammaproteobacteria</taxon>
        <taxon>Chromatiales</taxon>
        <taxon>Wenzhouxiangellaceae</taxon>
        <taxon>Wenzhouxiangella</taxon>
    </lineage>
</organism>
<comment type="caution">
    <text evidence="3">The sequence shown here is derived from an EMBL/GenBank/DDBJ whole genome shotgun (WGS) entry which is preliminary data.</text>
</comment>
<keyword evidence="3" id="KW-0378">Hydrolase</keyword>
<dbReference type="InterPro" id="IPR012338">
    <property type="entry name" value="Beta-lactam/transpept-like"/>
</dbReference>
<dbReference type="PANTHER" id="PTHR43283:SF7">
    <property type="entry name" value="BETA-LACTAMASE-RELATED DOMAIN-CONTAINING PROTEIN"/>
    <property type="match status" value="1"/>
</dbReference>